<evidence type="ECO:0000313" key="2">
    <source>
        <dbReference type="EMBL" id="MDA0180491.1"/>
    </source>
</evidence>
<keyword evidence="1" id="KW-0812">Transmembrane</keyword>
<feature type="transmembrane region" description="Helical" evidence="1">
    <location>
        <begin position="362"/>
        <end position="383"/>
    </location>
</feature>
<feature type="transmembrane region" description="Helical" evidence="1">
    <location>
        <begin position="27"/>
        <end position="44"/>
    </location>
</feature>
<evidence type="ECO:0000256" key="1">
    <source>
        <dbReference type="SAM" id="Phobius"/>
    </source>
</evidence>
<feature type="transmembrane region" description="Helical" evidence="1">
    <location>
        <begin position="245"/>
        <end position="272"/>
    </location>
</feature>
<feature type="transmembrane region" description="Helical" evidence="1">
    <location>
        <begin position="279"/>
        <end position="296"/>
    </location>
</feature>
<protein>
    <submittedName>
        <fullName evidence="2">Uncharacterized protein</fullName>
    </submittedName>
</protein>
<reference evidence="2" key="1">
    <citation type="submission" date="2022-10" db="EMBL/GenBank/DDBJ databases">
        <title>The WGS of Solirubrobacter phytolaccae KCTC 29190.</title>
        <authorList>
            <person name="Jiang Z."/>
        </authorList>
    </citation>
    <scope>NUCLEOTIDE SEQUENCE</scope>
    <source>
        <strain evidence="2">KCTC 29190</strain>
    </source>
</reference>
<proteinExistence type="predicted"/>
<keyword evidence="1" id="KW-1133">Transmembrane helix</keyword>
<keyword evidence="3" id="KW-1185">Reference proteome</keyword>
<feature type="transmembrane region" description="Helical" evidence="1">
    <location>
        <begin position="176"/>
        <end position="199"/>
    </location>
</feature>
<dbReference type="Proteomes" id="UP001147653">
    <property type="component" value="Unassembled WGS sequence"/>
</dbReference>
<dbReference type="EMBL" id="JAPDDP010000013">
    <property type="protein sequence ID" value="MDA0180491.1"/>
    <property type="molecule type" value="Genomic_DNA"/>
</dbReference>
<comment type="caution">
    <text evidence="2">The sequence shown here is derived from an EMBL/GenBank/DDBJ whole genome shotgun (WGS) entry which is preliminary data.</text>
</comment>
<feature type="transmembrane region" description="Helical" evidence="1">
    <location>
        <begin position="64"/>
        <end position="84"/>
    </location>
</feature>
<keyword evidence="1" id="KW-0472">Membrane</keyword>
<feature type="transmembrane region" description="Helical" evidence="1">
    <location>
        <begin position="330"/>
        <end position="350"/>
    </location>
</feature>
<name>A0A9X3NAJ8_9ACTN</name>
<organism evidence="2 3">
    <name type="scientific">Solirubrobacter phytolaccae</name>
    <dbReference type="NCBI Taxonomy" id="1404360"/>
    <lineage>
        <taxon>Bacteria</taxon>
        <taxon>Bacillati</taxon>
        <taxon>Actinomycetota</taxon>
        <taxon>Thermoleophilia</taxon>
        <taxon>Solirubrobacterales</taxon>
        <taxon>Solirubrobacteraceae</taxon>
        <taxon>Solirubrobacter</taxon>
    </lineage>
</organism>
<dbReference type="RefSeq" id="WP_270024803.1">
    <property type="nucleotide sequence ID" value="NZ_JAPDDP010000013.1"/>
</dbReference>
<evidence type="ECO:0000313" key="3">
    <source>
        <dbReference type="Proteomes" id="UP001147653"/>
    </source>
</evidence>
<feature type="transmembrane region" description="Helical" evidence="1">
    <location>
        <begin position="105"/>
        <end position="126"/>
    </location>
</feature>
<accession>A0A9X3NAJ8</accession>
<sequence>MAAGLTQMARSAPAAARGERPVTTYKEDLITAALTIWPITAMFFDGRGHNNETGQESFFSLAHLFLYAGMTAVGLWVGLLVTRYQLAAGADPRKSLIPDLKAIPVGYGVAILGLLTLALGGPTDFIWHSAYGFEVGVDAIYSPPHLLLFFGGLLVSSTGIRSMWAKQDVVLDFKGFAPVLLSTTLFIGVSGFITMYLSAFMTNVTPTSDFVADYQDKSRFLDDFNDQSQSLNAGLTGYGDGQWPYYYYSASHGIASMIITTLILLGPALLLLRRWRVPFGAFTLIFTGYGLLASIMTEYRDWPLILPLFLTGLAIDLVQRRSGEERLTLGGIRTAGPIAAAVLWISYYATLAVHKGIGWEPTLWVGALMVGVLAGFGVAFLIAPPSYGPRLVDASDG</sequence>
<feature type="transmembrane region" description="Helical" evidence="1">
    <location>
        <begin position="146"/>
        <end position="164"/>
    </location>
</feature>
<gene>
    <name evidence="2" type="ORF">OJ997_09315</name>
</gene>
<dbReference type="AlphaFoldDB" id="A0A9X3NAJ8"/>